<protein>
    <submittedName>
        <fullName evidence="2">Uncharacterized protein</fullName>
    </submittedName>
</protein>
<evidence type="ECO:0000313" key="3">
    <source>
        <dbReference type="Proteomes" id="UP001500751"/>
    </source>
</evidence>
<dbReference type="EMBL" id="BAAAQN010000042">
    <property type="protein sequence ID" value="GAA2047195.1"/>
    <property type="molecule type" value="Genomic_DNA"/>
</dbReference>
<keyword evidence="3" id="KW-1185">Reference proteome</keyword>
<organism evidence="2 3">
    <name type="scientific">Catenulispora yoronensis</name>
    <dbReference type="NCBI Taxonomy" id="450799"/>
    <lineage>
        <taxon>Bacteria</taxon>
        <taxon>Bacillati</taxon>
        <taxon>Actinomycetota</taxon>
        <taxon>Actinomycetes</taxon>
        <taxon>Catenulisporales</taxon>
        <taxon>Catenulisporaceae</taxon>
        <taxon>Catenulispora</taxon>
    </lineage>
</organism>
<accession>A0ABP5GIB3</accession>
<feature type="compositionally biased region" description="Basic residues" evidence="1">
    <location>
        <begin position="30"/>
        <end position="40"/>
    </location>
</feature>
<gene>
    <name evidence="2" type="ORF">GCM10009839_60160</name>
</gene>
<dbReference type="Proteomes" id="UP001500751">
    <property type="component" value="Unassembled WGS sequence"/>
</dbReference>
<reference evidence="3" key="1">
    <citation type="journal article" date="2019" name="Int. J. Syst. Evol. Microbiol.">
        <title>The Global Catalogue of Microorganisms (GCM) 10K type strain sequencing project: providing services to taxonomists for standard genome sequencing and annotation.</title>
        <authorList>
            <consortium name="The Broad Institute Genomics Platform"/>
            <consortium name="The Broad Institute Genome Sequencing Center for Infectious Disease"/>
            <person name="Wu L."/>
            <person name="Ma J."/>
        </authorList>
    </citation>
    <scope>NUCLEOTIDE SEQUENCE [LARGE SCALE GENOMIC DNA]</scope>
    <source>
        <strain evidence="3">JCM 16014</strain>
    </source>
</reference>
<comment type="caution">
    <text evidence="2">The sequence shown here is derived from an EMBL/GenBank/DDBJ whole genome shotgun (WGS) entry which is preliminary data.</text>
</comment>
<evidence type="ECO:0000313" key="2">
    <source>
        <dbReference type="EMBL" id="GAA2047195.1"/>
    </source>
</evidence>
<sequence>MPRLGDAQQKVKRAQRRAVKEWRAVTMDKQRRRRSRRGLRLKTAATDGARGPSQIDVTASHKELTRVHSIESGSGMRCRQCPEELSRISENAPPAIREG</sequence>
<name>A0ABP5GIB3_9ACTN</name>
<evidence type="ECO:0000256" key="1">
    <source>
        <dbReference type="SAM" id="MobiDB-lite"/>
    </source>
</evidence>
<feature type="region of interest" description="Disordered" evidence="1">
    <location>
        <begin position="70"/>
        <end position="99"/>
    </location>
</feature>
<feature type="region of interest" description="Disordered" evidence="1">
    <location>
        <begin position="27"/>
        <end position="54"/>
    </location>
</feature>
<proteinExistence type="predicted"/>